<evidence type="ECO:0000313" key="1">
    <source>
        <dbReference type="EMBL" id="KAG5169022.1"/>
    </source>
</evidence>
<dbReference type="GO" id="GO:0003735">
    <property type="term" value="F:structural constituent of ribosome"/>
    <property type="evidence" value="ECO:0007669"/>
    <property type="project" value="InterPro"/>
</dbReference>
<dbReference type="GO" id="GO:0005739">
    <property type="term" value="C:mitochondrion"/>
    <property type="evidence" value="ECO:0007669"/>
    <property type="project" value="InterPro"/>
</dbReference>
<sequence>MSATISQTITRRLPLKSVALPPTLKPGKGNLYEVLSRTPTGGVGTEVYQTRWSAKNILGCYWLVTRSVFKDEGKHGRAWGRLYWKGVCVSPREERIRGALKYTWREGRSGSSLLGSTQSSSPEPSQN</sequence>
<dbReference type="EMBL" id="JAFIQS010000005">
    <property type="protein sequence ID" value="KAG5169022.1"/>
    <property type="molecule type" value="Genomic_DNA"/>
</dbReference>
<dbReference type="InterPro" id="IPR032053">
    <property type="entry name" value="Ribosomal_mS34"/>
</dbReference>
<accession>A0A8H8CJQ7</accession>
<proteinExistence type="predicted"/>
<dbReference type="AlphaFoldDB" id="A0A8H8CJQ7"/>
<comment type="caution">
    <text evidence="1">The sequence shown here is derived from an EMBL/GenBank/DDBJ whole genome shotgun (WGS) entry which is preliminary data.</text>
</comment>
<protein>
    <submittedName>
        <fullName evidence="1">Uncharacterized protein</fullName>
    </submittedName>
</protein>
<gene>
    <name evidence="1" type="ORF">JR316_005578</name>
</gene>
<dbReference type="Pfam" id="PF16053">
    <property type="entry name" value="MRP-S34"/>
    <property type="match status" value="1"/>
</dbReference>
<organism evidence="1">
    <name type="scientific">Psilocybe cubensis</name>
    <name type="common">Psychedelic mushroom</name>
    <name type="synonym">Stropharia cubensis</name>
    <dbReference type="NCBI Taxonomy" id="181762"/>
    <lineage>
        <taxon>Eukaryota</taxon>
        <taxon>Fungi</taxon>
        <taxon>Dikarya</taxon>
        <taxon>Basidiomycota</taxon>
        <taxon>Agaricomycotina</taxon>
        <taxon>Agaricomycetes</taxon>
        <taxon>Agaricomycetidae</taxon>
        <taxon>Agaricales</taxon>
        <taxon>Agaricineae</taxon>
        <taxon>Strophariaceae</taxon>
        <taxon>Psilocybe</taxon>
    </lineage>
</organism>
<name>A0A8H8CJQ7_PSICU</name>
<reference evidence="1" key="1">
    <citation type="submission" date="2021-02" db="EMBL/GenBank/DDBJ databases">
        <title>Psilocybe cubensis genome.</title>
        <authorList>
            <person name="Mckernan K.J."/>
            <person name="Crawford S."/>
            <person name="Trippe A."/>
            <person name="Kane L.T."/>
            <person name="Mclaughlin S."/>
        </authorList>
    </citation>
    <scope>NUCLEOTIDE SEQUENCE [LARGE SCALE GENOMIC DNA]</scope>
    <source>
        <strain evidence="1">MGC-MH-2018</strain>
    </source>
</reference>